<accession>A0A6S8CD90</accession>
<dbReference type="GO" id="GO:0008270">
    <property type="term" value="F:zinc ion binding"/>
    <property type="evidence" value="ECO:0007669"/>
    <property type="project" value="InterPro"/>
</dbReference>
<dbReference type="Pfam" id="PF00172">
    <property type="entry name" value="Zn_clus"/>
    <property type="match status" value="1"/>
</dbReference>
<feature type="region of interest" description="Disordered" evidence="1">
    <location>
        <begin position="367"/>
        <end position="403"/>
    </location>
</feature>
<dbReference type="Gene3D" id="4.10.240.10">
    <property type="entry name" value="Zn(2)-C6 fungal-type DNA-binding domain"/>
    <property type="match status" value="1"/>
</dbReference>
<evidence type="ECO:0000313" key="3">
    <source>
        <dbReference type="EMBL" id="CAE0437218.1"/>
    </source>
</evidence>
<dbReference type="CDD" id="cd00067">
    <property type="entry name" value="GAL4"/>
    <property type="match status" value="1"/>
</dbReference>
<evidence type="ECO:0000259" key="2">
    <source>
        <dbReference type="PROSITE" id="PS50048"/>
    </source>
</evidence>
<dbReference type="InterPro" id="IPR036864">
    <property type="entry name" value="Zn2-C6_fun-type_DNA-bd_sf"/>
</dbReference>
<dbReference type="EMBL" id="HBIN01010009">
    <property type="protein sequence ID" value="CAE0437218.1"/>
    <property type="molecule type" value="Transcribed_RNA"/>
</dbReference>
<dbReference type="GO" id="GO:0000981">
    <property type="term" value="F:DNA-binding transcription factor activity, RNA polymerase II-specific"/>
    <property type="evidence" value="ECO:0007669"/>
    <property type="project" value="InterPro"/>
</dbReference>
<dbReference type="PROSITE" id="PS50048">
    <property type="entry name" value="ZN2_CY6_FUNGAL_2"/>
    <property type="match status" value="1"/>
</dbReference>
<feature type="domain" description="Zn(2)-C6 fungal-type" evidence="2">
    <location>
        <begin position="17"/>
        <end position="48"/>
    </location>
</feature>
<organism evidence="4">
    <name type="scientific">Aplanochytrium stocchinoi</name>
    <dbReference type="NCBI Taxonomy" id="215587"/>
    <lineage>
        <taxon>Eukaryota</taxon>
        <taxon>Sar</taxon>
        <taxon>Stramenopiles</taxon>
        <taxon>Bigyra</taxon>
        <taxon>Labyrinthulomycetes</taxon>
        <taxon>Thraustochytrida</taxon>
        <taxon>Thraustochytriidae</taxon>
        <taxon>Aplanochytrium</taxon>
    </lineage>
</organism>
<protein>
    <recommendedName>
        <fullName evidence="2">Zn(2)-C6 fungal-type domain-containing protein</fullName>
    </recommendedName>
</protein>
<reference evidence="4" key="1">
    <citation type="submission" date="2021-01" db="EMBL/GenBank/DDBJ databases">
        <authorList>
            <person name="Corre E."/>
            <person name="Pelletier E."/>
            <person name="Niang G."/>
            <person name="Scheremetjew M."/>
            <person name="Finn R."/>
            <person name="Kale V."/>
            <person name="Holt S."/>
            <person name="Cochrane G."/>
            <person name="Meng A."/>
            <person name="Brown T."/>
            <person name="Cohen L."/>
        </authorList>
    </citation>
    <scope>NUCLEOTIDE SEQUENCE</scope>
    <source>
        <strain evidence="4">GSBS06</strain>
    </source>
</reference>
<dbReference type="SUPFAM" id="SSF57701">
    <property type="entry name" value="Zn2/Cys6 DNA-binding domain"/>
    <property type="match status" value="1"/>
</dbReference>
<gene>
    <name evidence="3" type="ORF">ASTO00021_LOCUS7462</name>
    <name evidence="4" type="ORF">ASTO00021_LOCUS7463</name>
</gene>
<dbReference type="EMBL" id="HBIN01010010">
    <property type="protein sequence ID" value="CAE0437219.1"/>
    <property type="molecule type" value="Transcribed_RNA"/>
</dbReference>
<sequence>MCANKMSTVRNALFKSSCNSCIRNKIRCDGNTPCDQCVKKDVTFDCKYAFKKKRGPASKAPKDNLDTKRARTQEHGIMSAYERRLWTVFFSIFRNQMNALKTLGDQKSRETYPWCWFAHQLDTLYEYCSVTCDGNVMQLLDSFYESLQIQRSDLKKGLKRTECHFPSSMCGGCSSEALKPISDIPISRHEKHFNERKESIQFDRVYNENKEACFRYKQYFSGKMTEGGNKDELFGKISVNEKFVSVFGYDEGRMNDLISWTGGQGFLPWGGDIFAALFVEEADLLVFLQIMSFKYQATDLPNKNAKAFTWAIPSSHSFSCWLIDERGRRVKSQVKFKCTHYSYVDEDGGLHSRVEMRTKDIDSSLATAVPATEGQRAMDPPTFNKKQNNEDNQSDSSSVDKVDTPTKDYYKKWESFVTAKEYDEKYDLVSLDGASMPATGSSSGLVPVDATTSVLLDSSAGAALQKTTSSGIRIEPPQGMTMQKTSSSGDSLFFGNLLEWVSQV</sequence>
<name>A0A6S8CD90_9STRA</name>
<evidence type="ECO:0000256" key="1">
    <source>
        <dbReference type="SAM" id="MobiDB-lite"/>
    </source>
</evidence>
<dbReference type="InterPro" id="IPR001138">
    <property type="entry name" value="Zn2Cys6_DnaBD"/>
</dbReference>
<dbReference type="AlphaFoldDB" id="A0A6S8CD90"/>
<proteinExistence type="predicted"/>
<evidence type="ECO:0000313" key="4">
    <source>
        <dbReference type="EMBL" id="CAE0437219.1"/>
    </source>
</evidence>